<evidence type="ECO:0000256" key="2">
    <source>
        <dbReference type="ARBA" id="ARBA00005752"/>
    </source>
</evidence>
<feature type="active site" description="For GATase activity" evidence="8">
    <location>
        <position position="2"/>
    </location>
</feature>
<keyword evidence="8" id="KW-0028">Amino-acid biosynthesis</keyword>
<dbReference type="CDD" id="cd00712">
    <property type="entry name" value="AsnB"/>
    <property type="match status" value="1"/>
</dbReference>
<evidence type="ECO:0000313" key="10">
    <source>
        <dbReference type="EMBL" id="EJZ62365.1"/>
    </source>
</evidence>
<evidence type="ECO:0000256" key="3">
    <source>
        <dbReference type="ARBA" id="ARBA00012737"/>
    </source>
</evidence>
<evidence type="ECO:0000256" key="7">
    <source>
        <dbReference type="ARBA" id="ARBA00048741"/>
    </source>
</evidence>
<protein>
    <recommendedName>
        <fullName evidence="3">asparagine synthase (glutamine-hydrolyzing)</fullName>
        <ecNumber evidence="3">6.3.5.4</ecNumber>
    </recommendedName>
</protein>
<keyword evidence="6 8" id="KW-0315">Glutamine amidotransferase</keyword>
<dbReference type="SUPFAM" id="SSF56235">
    <property type="entry name" value="N-terminal nucleophile aminohydrolases (Ntn hydrolases)"/>
    <property type="match status" value="1"/>
</dbReference>
<dbReference type="PANTHER" id="PTHR43284:SF1">
    <property type="entry name" value="ASPARAGINE SYNTHETASE"/>
    <property type="match status" value="1"/>
</dbReference>
<dbReference type="GO" id="GO:0004066">
    <property type="term" value="F:asparagine synthase (glutamine-hydrolyzing) activity"/>
    <property type="evidence" value="ECO:0007669"/>
    <property type="project" value="UniProtKB-EC"/>
</dbReference>
<keyword evidence="4" id="KW-0547">Nucleotide-binding</keyword>
<dbReference type="GeneID" id="77849673"/>
<dbReference type="EMBL" id="ADLE01000017">
    <property type="protein sequence ID" value="EJZ62365.1"/>
    <property type="molecule type" value="Genomic_DNA"/>
</dbReference>
<evidence type="ECO:0000256" key="1">
    <source>
        <dbReference type="ARBA" id="ARBA00005187"/>
    </source>
</evidence>
<comment type="similarity">
    <text evidence="2">Belongs to the asparagine synthetase family.</text>
</comment>
<dbReference type="RefSeq" id="WP_008862865.1">
    <property type="nucleotide sequence ID" value="NZ_JH815206.1"/>
</dbReference>
<dbReference type="InterPro" id="IPR006426">
    <property type="entry name" value="Asn_synth_AEB"/>
</dbReference>
<dbReference type="Gene3D" id="3.40.50.620">
    <property type="entry name" value="HUPs"/>
    <property type="match status" value="1"/>
</dbReference>
<dbReference type="GO" id="GO:0005524">
    <property type="term" value="F:ATP binding"/>
    <property type="evidence" value="ECO:0007669"/>
    <property type="project" value="UniProtKB-KW"/>
</dbReference>
<evidence type="ECO:0000259" key="9">
    <source>
        <dbReference type="PROSITE" id="PS51278"/>
    </source>
</evidence>
<dbReference type="Pfam" id="PF00733">
    <property type="entry name" value="Asn_synthase"/>
    <property type="match status" value="1"/>
</dbReference>
<dbReference type="GO" id="GO:0006529">
    <property type="term" value="P:asparagine biosynthetic process"/>
    <property type="evidence" value="ECO:0007669"/>
    <property type="project" value="UniProtKB-KW"/>
</dbReference>
<comment type="catalytic activity">
    <reaction evidence="7">
        <text>L-aspartate + L-glutamine + ATP + H2O = L-asparagine + L-glutamate + AMP + diphosphate + H(+)</text>
        <dbReference type="Rhea" id="RHEA:12228"/>
        <dbReference type="ChEBI" id="CHEBI:15377"/>
        <dbReference type="ChEBI" id="CHEBI:15378"/>
        <dbReference type="ChEBI" id="CHEBI:29985"/>
        <dbReference type="ChEBI" id="CHEBI:29991"/>
        <dbReference type="ChEBI" id="CHEBI:30616"/>
        <dbReference type="ChEBI" id="CHEBI:33019"/>
        <dbReference type="ChEBI" id="CHEBI:58048"/>
        <dbReference type="ChEBI" id="CHEBI:58359"/>
        <dbReference type="ChEBI" id="CHEBI:456215"/>
        <dbReference type="EC" id="6.3.5.4"/>
    </reaction>
</comment>
<keyword evidence="8" id="KW-0061">Asparagine biosynthesis</keyword>
<evidence type="ECO:0000256" key="8">
    <source>
        <dbReference type="PIRSR" id="PIRSR001589-1"/>
    </source>
</evidence>
<organism evidence="10 11">
    <name type="scientific">Barnesiella intestinihominis YIT 11860</name>
    <dbReference type="NCBI Taxonomy" id="742726"/>
    <lineage>
        <taxon>Bacteria</taxon>
        <taxon>Pseudomonadati</taxon>
        <taxon>Bacteroidota</taxon>
        <taxon>Bacteroidia</taxon>
        <taxon>Bacteroidales</taxon>
        <taxon>Barnesiellaceae</taxon>
        <taxon>Barnesiella</taxon>
    </lineage>
</organism>
<evidence type="ECO:0000256" key="5">
    <source>
        <dbReference type="ARBA" id="ARBA00022840"/>
    </source>
</evidence>
<gene>
    <name evidence="10" type="ORF">HMPREF9448_02484</name>
</gene>
<dbReference type="InterPro" id="IPR017932">
    <property type="entry name" value="GATase_2_dom"/>
</dbReference>
<dbReference type="PATRIC" id="fig|742726.3.peg.2593"/>
<dbReference type="SUPFAM" id="SSF52402">
    <property type="entry name" value="Adenine nucleotide alpha hydrolases-like"/>
    <property type="match status" value="1"/>
</dbReference>
<dbReference type="PIRSF" id="PIRSF001589">
    <property type="entry name" value="Asn_synthetase_glu-h"/>
    <property type="match status" value="1"/>
</dbReference>
<dbReference type="Pfam" id="PF13537">
    <property type="entry name" value="GATase_7"/>
    <property type="match status" value="1"/>
</dbReference>
<comment type="caution">
    <text evidence="10">The sequence shown here is derived from an EMBL/GenBank/DDBJ whole genome shotgun (WGS) entry which is preliminary data.</text>
</comment>
<sequence>MCGLAGIVGEVDLMEQVLLHMSAAQNHRGKETPNSWVSSFIDARVGLMHNRMKTIDMAVAPKQPFEDNDTGLVVMLDGEIFNYEDVRRQLENYYSFTTRGMCEVITKAYDRWGDGCFDRFEGYFSIVIYNRWSEELLLCRDRFGIKPLYYATQRGNLFFASEIKALFAGGIRPLLSAERWASYLAYSTYGSPYETFWEGVHQLPAGFLLHYNGYSLVEKRWYEFEKRVSLWSEESPERLPEAFLEQMYRSVGYSLMGEMEKGLSLNGSLESALFISLMKEIGLPRSLKSYMHYRGKLHQSGVLWSAEMLAETPLPMEQVKITKSMLLKELDYLARWQEEPIDGLNTITYSAFFRVMHKRGLSVLSGGWGLNHFLGGVSLPGDSSTSLVPSEVLSADFRRLARKPEYRHSFVSENENLRFYDLCYERIPHLLRSVDKMSMYYGVQIRNAFLNHNLIEIAFALADGSSGKHRKAWFSDKIVMPLLPEKIRLAPKNEVEGLYDIPTELKGWADEVVHDLRFGQVSEWFDYPRLERAWENPESGVFSDPVKAWKLLSLCLQLKSLT</sequence>
<keyword evidence="5" id="KW-0067">ATP-binding</keyword>
<comment type="pathway">
    <text evidence="1">Amino-acid biosynthesis; L-asparagine biosynthesis; L-asparagine from L-aspartate (L-Gln route): step 1/1.</text>
</comment>
<dbReference type="OrthoDB" id="9763290at2"/>
<name>K0XEI4_9BACT</name>
<dbReference type="EC" id="6.3.5.4" evidence="3"/>
<accession>K0XEI4</accession>
<dbReference type="eggNOG" id="COG0367">
    <property type="taxonomic scope" value="Bacteria"/>
</dbReference>
<proteinExistence type="inferred from homology"/>
<dbReference type="InterPro" id="IPR001962">
    <property type="entry name" value="Asn_synthase"/>
</dbReference>
<dbReference type="PROSITE" id="PS51278">
    <property type="entry name" value="GATASE_TYPE_2"/>
    <property type="match status" value="1"/>
</dbReference>
<dbReference type="PANTHER" id="PTHR43284">
    <property type="entry name" value="ASPARAGINE SYNTHETASE (GLUTAMINE-HYDROLYZING)"/>
    <property type="match status" value="1"/>
</dbReference>
<dbReference type="Proteomes" id="UP000006044">
    <property type="component" value="Unassembled WGS sequence"/>
</dbReference>
<dbReference type="InterPro" id="IPR029055">
    <property type="entry name" value="Ntn_hydrolases_N"/>
</dbReference>
<dbReference type="Gene3D" id="3.60.20.10">
    <property type="entry name" value="Glutamine Phosphoribosylpyrophosphate, subunit 1, domain 1"/>
    <property type="match status" value="1"/>
</dbReference>
<evidence type="ECO:0000256" key="4">
    <source>
        <dbReference type="ARBA" id="ARBA00022741"/>
    </source>
</evidence>
<dbReference type="STRING" id="742726.HMPREF9448_02484"/>
<feature type="domain" description="Glutamine amidotransferase type-2" evidence="9">
    <location>
        <begin position="2"/>
        <end position="214"/>
    </location>
</feature>
<evidence type="ECO:0000256" key="6">
    <source>
        <dbReference type="ARBA" id="ARBA00022962"/>
    </source>
</evidence>
<dbReference type="InterPro" id="IPR033738">
    <property type="entry name" value="AsnB_N"/>
</dbReference>
<dbReference type="InterPro" id="IPR014729">
    <property type="entry name" value="Rossmann-like_a/b/a_fold"/>
</dbReference>
<dbReference type="HOGENOM" id="CLU_014658_3_1_10"/>
<reference evidence="10 11" key="1">
    <citation type="submission" date="2012-08" db="EMBL/GenBank/DDBJ databases">
        <title>The Genome Sequence of Barnesiella intestinihominis YIT 11860.</title>
        <authorList>
            <consortium name="The Broad Institute Genome Sequencing Platform"/>
            <person name="Earl A."/>
            <person name="Ward D."/>
            <person name="Feldgarden M."/>
            <person name="Gevers D."/>
            <person name="Morotomi M."/>
            <person name="Walker B."/>
            <person name="Young S.K."/>
            <person name="Zeng Q."/>
            <person name="Gargeya S."/>
            <person name="Fitzgerald M."/>
            <person name="Haas B."/>
            <person name="Abouelleil A."/>
            <person name="Alvarado L."/>
            <person name="Arachchi H.M."/>
            <person name="Berlin A.M."/>
            <person name="Chapman S.B."/>
            <person name="Goldberg J."/>
            <person name="Griggs A."/>
            <person name="Gujja S."/>
            <person name="Hansen M."/>
            <person name="Howarth C."/>
            <person name="Imamovic A."/>
            <person name="Larimer J."/>
            <person name="McCowen C."/>
            <person name="Montmayeur A."/>
            <person name="Murphy C."/>
            <person name="Neiman D."/>
            <person name="Pearson M."/>
            <person name="Priest M."/>
            <person name="Roberts A."/>
            <person name="Saif S."/>
            <person name="Shea T."/>
            <person name="Sisk P."/>
            <person name="Sykes S."/>
            <person name="Wortman J."/>
            <person name="Nusbaum C."/>
            <person name="Birren B."/>
        </authorList>
    </citation>
    <scope>NUCLEOTIDE SEQUENCE [LARGE SCALE GENOMIC DNA]</scope>
    <source>
        <strain evidence="10 11">YIT 11860</strain>
    </source>
</reference>
<evidence type="ECO:0000313" key="11">
    <source>
        <dbReference type="Proteomes" id="UP000006044"/>
    </source>
</evidence>
<dbReference type="AlphaFoldDB" id="K0XEI4"/>
<dbReference type="InterPro" id="IPR051786">
    <property type="entry name" value="ASN_synthetase/amidase"/>
</dbReference>
<keyword evidence="11" id="KW-1185">Reference proteome</keyword>